<dbReference type="AlphaFoldDB" id="A0AAP4BT33"/>
<evidence type="ECO:0000256" key="3">
    <source>
        <dbReference type="RuleBase" id="RU361235"/>
    </source>
</evidence>
<gene>
    <name evidence="5" type="ORF">QPX54_05180</name>
</gene>
<dbReference type="InterPro" id="IPR019826">
    <property type="entry name" value="Carboxylesterase_B_AS"/>
</dbReference>
<dbReference type="GO" id="GO:0016787">
    <property type="term" value="F:hydrolase activity"/>
    <property type="evidence" value="ECO:0007669"/>
    <property type="project" value="UniProtKB-KW"/>
</dbReference>
<dbReference type="RefSeq" id="WP_239211591.1">
    <property type="nucleotide sequence ID" value="NZ_CP100361.1"/>
</dbReference>
<reference evidence="5" key="1">
    <citation type="submission" date="2023-05" db="EMBL/GenBank/DDBJ databases">
        <title>Metabolic capabilities are highly conserved among human nasal-associated Corynebacterium species in pangenomic analyses.</title>
        <authorList>
            <person name="Tran T.H."/>
            <person name="Roberts A.Q."/>
            <person name="Escapa I.F."/>
            <person name="Gao W."/>
            <person name="Conlan S."/>
            <person name="Kong H."/>
            <person name="Segre J.A."/>
            <person name="Kelly M.S."/>
            <person name="Lemon K.P."/>
        </authorList>
    </citation>
    <scope>NUCLEOTIDE SEQUENCE</scope>
    <source>
        <strain evidence="5">KPL2654</strain>
    </source>
</reference>
<evidence type="ECO:0000259" key="4">
    <source>
        <dbReference type="Pfam" id="PF00135"/>
    </source>
</evidence>
<keyword evidence="2 3" id="KW-0378">Hydrolase</keyword>
<comment type="similarity">
    <text evidence="1 3">Belongs to the type-B carboxylesterase/lipase family.</text>
</comment>
<evidence type="ECO:0000256" key="2">
    <source>
        <dbReference type="ARBA" id="ARBA00022801"/>
    </source>
</evidence>
<dbReference type="Proteomes" id="UP001226160">
    <property type="component" value="Unassembled WGS sequence"/>
</dbReference>
<organism evidence="5 6">
    <name type="scientific">Corynebacterium propinquum</name>
    <dbReference type="NCBI Taxonomy" id="43769"/>
    <lineage>
        <taxon>Bacteria</taxon>
        <taxon>Bacillati</taxon>
        <taxon>Actinomycetota</taxon>
        <taxon>Actinomycetes</taxon>
        <taxon>Mycobacteriales</taxon>
        <taxon>Corynebacteriaceae</taxon>
        <taxon>Corynebacterium</taxon>
    </lineage>
</organism>
<proteinExistence type="inferred from homology"/>
<evidence type="ECO:0000256" key="1">
    <source>
        <dbReference type="ARBA" id="ARBA00005964"/>
    </source>
</evidence>
<sequence>MALQPHVVTPTGMITGALSNNHTVRRFYSIPYANFLGEFDDAELRTANGDVDASTPAPDAVALTVAAPADAHDRDDLPVIVFIHGGSFETGSHDDPRHDATANVQAGCVQVNIGYRKKLPGFARFNNDAPGHYRGVHDCLLALEWIQRNIESFGGDPTNVTLAGQSAGANLVLWLCRPDHYRGGFRRAIVMSPASPREPIEARTSTLRMAMQVPLTRRRLTELPQKKLDRGYQRFKYLHINDVALGPDLRELGELADVPLWVSTTHDEFHHHPLAATDSKPWVRSVPGSKALFKKTARDLQLSRNFDAWMEGALALDPYRPMGRLLTDALIGRWAASAVTKVTGPVWLSEYYRSTAGAVQHSSDIAYLFGVSDGDNDSASEHAGRRRLHEALLSFARTGNPGFDSYSATGRTWRLDFGTGQATMSESRIPRLAEHFPTESRGQ</sequence>
<dbReference type="PANTHER" id="PTHR11559">
    <property type="entry name" value="CARBOXYLESTERASE"/>
    <property type="match status" value="1"/>
</dbReference>
<dbReference type="Pfam" id="PF00135">
    <property type="entry name" value="COesterase"/>
    <property type="match status" value="1"/>
</dbReference>
<name>A0AAP4BT33_9CORY</name>
<dbReference type="EMBL" id="JASNVP010000004">
    <property type="protein sequence ID" value="MDK4325910.1"/>
    <property type="molecule type" value="Genomic_DNA"/>
</dbReference>
<feature type="domain" description="Carboxylesterase type B" evidence="4">
    <location>
        <begin position="59"/>
        <end position="194"/>
    </location>
</feature>
<protein>
    <recommendedName>
        <fullName evidence="3">Carboxylic ester hydrolase</fullName>
        <ecNumber evidence="3">3.1.1.-</ecNumber>
    </recommendedName>
</protein>
<dbReference type="InterPro" id="IPR050309">
    <property type="entry name" value="Type-B_Carboxylest/Lipase"/>
</dbReference>
<dbReference type="Gene3D" id="3.40.50.1820">
    <property type="entry name" value="alpha/beta hydrolase"/>
    <property type="match status" value="1"/>
</dbReference>
<dbReference type="InterPro" id="IPR029058">
    <property type="entry name" value="AB_hydrolase_fold"/>
</dbReference>
<evidence type="ECO:0000313" key="5">
    <source>
        <dbReference type="EMBL" id="MDK4325910.1"/>
    </source>
</evidence>
<evidence type="ECO:0000313" key="6">
    <source>
        <dbReference type="Proteomes" id="UP001226160"/>
    </source>
</evidence>
<dbReference type="SUPFAM" id="SSF53474">
    <property type="entry name" value="alpha/beta-Hydrolases"/>
    <property type="match status" value="1"/>
</dbReference>
<dbReference type="InterPro" id="IPR002018">
    <property type="entry name" value="CarbesteraseB"/>
</dbReference>
<accession>A0AAP4BT33</accession>
<dbReference type="EC" id="3.1.1.-" evidence="3"/>
<dbReference type="PROSITE" id="PS00122">
    <property type="entry name" value="CARBOXYLESTERASE_B_1"/>
    <property type="match status" value="1"/>
</dbReference>
<comment type="caution">
    <text evidence="5">The sequence shown here is derived from an EMBL/GenBank/DDBJ whole genome shotgun (WGS) entry which is preliminary data.</text>
</comment>